<sequence length="276" mass="28055">MGVLNTTPDSFSDGGSWLDPAAAVLHGLAMAAHGADLVDVGGESTRPGAARVDAEEEQRRVLPVVRALADEGVAVSVDTMRASTAAAALEAGAALVNDVSGGLADPTMASLVAERGVPFVAMHWRGHADVMAGLADYGDVVAEVREELARRAEALLAAGVREDRLVLDPGLGFAKTAEQGWELLGRLDALVGLGRPLLVGASRKGMLGALLAGDDGAPRPAGQRDDATTALTALAAAAGAWCVRVHAVRPSADAVRVAARVASARVATARRGEGAR</sequence>
<evidence type="ECO:0000256" key="4">
    <source>
        <dbReference type="ARBA" id="ARBA00009503"/>
    </source>
</evidence>
<dbReference type="SUPFAM" id="SSF51717">
    <property type="entry name" value="Dihydropteroate synthetase-like"/>
    <property type="match status" value="1"/>
</dbReference>
<keyword evidence="10" id="KW-0289">Folate biosynthesis</keyword>
<evidence type="ECO:0000313" key="13">
    <source>
        <dbReference type="EMBL" id="NNH23221.1"/>
    </source>
</evidence>
<evidence type="ECO:0000313" key="14">
    <source>
        <dbReference type="Proteomes" id="UP000555552"/>
    </source>
</evidence>
<evidence type="ECO:0000256" key="5">
    <source>
        <dbReference type="ARBA" id="ARBA00012458"/>
    </source>
</evidence>
<evidence type="ECO:0000256" key="10">
    <source>
        <dbReference type="ARBA" id="ARBA00022909"/>
    </source>
</evidence>
<name>A0A849BKR7_9ACTN</name>
<dbReference type="GO" id="GO:0005829">
    <property type="term" value="C:cytosol"/>
    <property type="evidence" value="ECO:0007669"/>
    <property type="project" value="TreeGrafter"/>
</dbReference>
<feature type="domain" description="Pterin-binding" evidence="12">
    <location>
        <begin position="1"/>
        <end position="256"/>
    </location>
</feature>
<dbReference type="InterPro" id="IPR045031">
    <property type="entry name" value="DHP_synth-like"/>
</dbReference>
<organism evidence="13 14">
    <name type="scientific">Pseudokineococcus marinus</name>
    <dbReference type="NCBI Taxonomy" id="351215"/>
    <lineage>
        <taxon>Bacteria</taxon>
        <taxon>Bacillati</taxon>
        <taxon>Actinomycetota</taxon>
        <taxon>Actinomycetes</taxon>
        <taxon>Kineosporiales</taxon>
        <taxon>Kineosporiaceae</taxon>
        <taxon>Pseudokineococcus</taxon>
    </lineage>
</organism>
<comment type="cofactor">
    <cofactor evidence="2">
        <name>Mg(2+)</name>
        <dbReference type="ChEBI" id="CHEBI:18420"/>
    </cofactor>
</comment>
<reference evidence="13 14" key="1">
    <citation type="submission" date="2020-05" db="EMBL/GenBank/DDBJ databases">
        <title>MicrobeNet Type strains.</title>
        <authorList>
            <person name="Nicholson A.C."/>
        </authorList>
    </citation>
    <scope>NUCLEOTIDE SEQUENCE [LARGE SCALE GENOMIC DNA]</scope>
    <source>
        <strain evidence="13 14">JCM 14547</strain>
    </source>
</reference>
<dbReference type="EC" id="2.5.1.15" evidence="5"/>
<evidence type="ECO:0000256" key="9">
    <source>
        <dbReference type="ARBA" id="ARBA00022842"/>
    </source>
</evidence>
<proteinExistence type="inferred from homology"/>
<comment type="catalytic activity">
    <reaction evidence="1">
        <text>(7,8-dihydropterin-6-yl)methyl diphosphate + 4-aminobenzoate = 7,8-dihydropteroate + diphosphate</text>
        <dbReference type="Rhea" id="RHEA:19949"/>
        <dbReference type="ChEBI" id="CHEBI:17836"/>
        <dbReference type="ChEBI" id="CHEBI:17839"/>
        <dbReference type="ChEBI" id="CHEBI:33019"/>
        <dbReference type="ChEBI" id="CHEBI:72950"/>
        <dbReference type="EC" id="2.5.1.15"/>
    </reaction>
</comment>
<keyword evidence="8" id="KW-0479">Metal-binding</keyword>
<dbReference type="PANTHER" id="PTHR20941">
    <property type="entry name" value="FOLATE SYNTHESIS PROTEINS"/>
    <property type="match status" value="1"/>
</dbReference>
<dbReference type="GO" id="GO:0046872">
    <property type="term" value="F:metal ion binding"/>
    <property type="evidence" value="ECO:0007669"/>
    <property type="project" value="UniProtKB-KW"/>
</dbReference>
<evidence type="ECO:0000256" key="3">
    <source>
        <dbReference type="ARBA" id="ARBA00004763"/>
    </source>
</evidence>
<evidence type="ECO:0000256" key="8">
    <source>
        <dbReference type="ARBA" id="ARBA00022723"/>
    </source>
</evidence>
<evidence type="ECO:0000256" key="2">
    <source>
        <dbReference type="ARBA" id="ARBA00001946"/>
    </source>
</evidence>
<evidence type="ECO:0000256" key="1">
    <source>
        <dbReference type="ARBA" id="ARBA00000012"/>
    </source>
</evidence>
<evidence type="ECO:0000256" key="7">
    <source>
        <dbReference type="ARBA" id="ARBA00022679"/>
    </source>
</evidence>
<accession>A0A849BKR7</accession>
<dbReference type="InterPro" id="IPR006390">
    <property type="entry name" value="DHP_synth_dom"/>
</dbReference>
<dbReference type="PROSITE" id="PS50972">
    <property type="entry name" value="PTERIN_BINDING"/>
    <property type="match status" value="1"/>
</dbReference>
<dbReference type="EMBL" id="JABEMA010000111">
    <property type="protein sequence ID" value="NNH23221.1"/>
    <property type="molecule type" value="Genomic_DNA"/>
</dbReference>
<keyword evidence="9" id="KW-0460">Magnesium</keyword>
<dbReference type="Pfam" id="PF00809">
    <property type="entry name" value="Pterin_bind"/>
    <property type="match status" value="1"/>
</dbReference>
<protein>
    <recommendedName>
        <fullName evidence="6">Dihydropteroate synthase</fullName>
        <ecNumber evidence="5">2.5.1.15</ecNumber>
    </recommendedName>
    <alternativeName>
        <fullName evidence="11">Dihydropteroate pyrophosphorylase</fullName>
    </alternativeName>
</protein>
<comment type="similarity">
    <text evidence="4">Belongs to the DHPS family.</text>
</comment>
<dbReference type="GO" id="GO:0046656">
    <property type="term" value="P:folic acid biosynthetic process"/>
    <property type="evidence" value="ECO:0007669"/>
    <property type="project" value="UniProtKB-KW"/>
</dbReference>
<evidence type="ECO:0000256" key="11">
    <source>
        <dbReference type="ARBA" id="ARBA00030193"/>
    </source>
</evidence>
<comment type="pathway">
    <text evidence="3">Cofactor biosynthesis; tetrahydrofolate biosynthesis; 7,8-dihydrofolate from 2-amino-4-hydroxy-6-hydroxymethyl-7,8-dihydropteridine diphosphate and 4-aminobenzoate: step 1/2.</text>
</comment>
<dbReference type="PROSITE" id="PS00793">
    <property type="entry name" value="DHPS_2"/>
    <property type="match status" value="1"/>
</dbReference>
<keyword evidence="14" id="KW-1185">Reference proteome</keyword>
<evidence type="ECO:0000256" key="6">
    <source>
        <dbReference type="ARBA" id="ARBA00016919"/>
    </source>
</evidence>
<dbReference type="Proteomes" id="UP000555552">
    <property type="component" value="Unassembled WGS sequence"/>
</dbReference>
<dbReference type="NCBIfam" id="TIGR01496">
    <property type="entry name" value="DHPS"/>
    <property type="match status" value="1"/>
</dbReference>
<dbReference type="InterPro" id="IPR000489">
    <property type="entry name" value="Pterin-binding_dom"/>
</dbReference>
<dbReference type="PANTHER" id="PTHR20941:SF1">
    <property type="entry name" value="FOLIC ACID SYNTHESIS PROTEIN FOL1"/>
    <property type="match status" value="1"/>
</dbReference>
<gene>
    <name evidence="13" type="primary">folP</name>
    <name evidence="13" type="ORF">HLB09_08975</name>
</gene>
<dbReference type="AlphaFoldDB" id="A0A849BKR7"/>
<dbReference type="FunFam" id="3.20.20.20:FF:000006">
    <property type="entry name" value="Dihydropteroate synthase"/>
    <property type="match status" value="1"/>
</dbReference>
<dbReference type="GO" id="GO:0046654">
    <property type="term" value="P:tetrahydrofolate biosynthetic process"/>
    <property type="evidence" value="ECO:0007669"/>
    <property type="project" value="TreeGrafter"/>
</dbReference>
<evidence type="ECO:0000259" key="12">
    <source>
        <dbReference type="PROSITE" id="PS50972"/>
    </source>
</evidence>
<comment type="caution">
    <text evidence="13">The sequence shown here is derived from an EMBL/GenBank/DDBJ whole genome shotgun (WGS) entry which is preliminary data.</text>
</comment>
<dbReference type="InterPro" id="IPR011005">
    <property type="entry name" value="Dihydropteroate_synth-like_sf"/>
</dbReference>
<dbReference type="GO" id="GO:0004156">
    <property type="term" value="F:dihydropteroate synthase activity"/>
    <property type="evidence" value="ECO:0007669"/>
    <property type="project" value="UniProtKB-EC"/>
</dbReference>
<keyword evidence="7 13" id="KW-0808">Transferase</keyword>
<dbReference type="Gene3D" id="3.20.20.20">
    <property type="entry name" value="Dihydropteroate synthase-like"/>
    <property type="match status" value="1"/>
</dbReference>